<evidence type="ECO:0000313" key="3">
    <source>
        <dbReference type="Proteomes" id="UP000827986"/>
    </source>
</evidence>
<accession>A0A9D4AW25</accession>
<comment type="caution">
    <text evidence="2">The sequence shown here is derived from an EMBL/GenBank/DDBJ whole genome shotgun (WGS) entry which is preliminary data.</text>
</comment>
<evidence type="ECO:0000313" key="2">
    <source>
        <dbReference type="EMBL" id="KAH1170700.1"/>
    </source>
</evidence>
<dbReference type="Proteomes" id="UP000827986">
    <property type="component" value="Unassembled WGS sequence"/>
</dbReference>
<dbReference type="AlphaFoldDB" id="A0A9D4AW25"/>
<feature type="compositionally biased region" description="Polar residues" evidence="1">
    <location>
        <begin position="52"/>
        <end position="68"/>
    </location>
</feature>
<protein>
    <submittedName>
        <fullName evidence="2">Uncharacterized protein</fullName>
    </submittedName>
</protein>
<name>A0A9D4AW25_9SAUR</name>
<sequence length="127" mass="13675">MYRSMNIHMDVHSCTHTYGYIENHLAHRCTANHTEAHTQVHGQPHSTHRQAGMSTPNTQAHGQPQSKHMSPTLRAQAHIPNTHTPRGGVGHGRLRAGDHGVSEGTPGGPQLMETGGGGRRGCLVLCS</sequence>
<gene>
    <name evidence="2" type="ORF">KIL84_006318</name>
</gene>
<dbReference type="EMBL" id="JAHDVG010000483">
    <property type="protein sequence ID" value="KAH1170700.1"/>
    <property type="molecule type" value="Genomic_DNA"/>
</dbReference>
<keyword evidence="3" id="KW-1185">Reference proteome</keyword>
<organism evidence="2 3">
    <name type="scientific">Mauremys mutica</name>
    <name type="common">yellowpond turtle</name>
    <dbReference type="NCBI Taxonomy" id="74926"/>
    <lineage>
        <taxon>Eukaryota</taxon>
        <taxon>Metazoa</taxon>
        <taxon>Chordata</taxon>
        <taxon>Craniata</taxon>
        <taxon>Vertebrata</taxon>
        <taxon>Euteleostomi</taxon>
        <taxon>Archelosauria</taxon>
        <taxon>Testudinata</taxon>
        <taxon>Testudines</taxon>
        <taxon>Cryptodira</taxon>
        <taxon>Durocryptodira</taxon>
        <taxon>Testudinoidea</taxon>
        <taxon>Geoemydidae</taxon>
        <taxon>Geoemydinae</taxon>
        <taxon>Mauremys</taxon>
    </lineage>
</organism>
<reference evidence="2" key="1">
    <citation type="submission" date="2021-09" db="EMBL/GenBank/DDBJ databases">
        <title>The genome of Mauremys mutica provides insights into the evolution of semi-aquatic lifestyle.</title>
        <authorList>
            <person name="Gong S."/>
            <person name="Gao Y."/>
        </authorList>
    </citation>
    <scope>NUCLEOTIDE SEQUENCE</scope>
    <source>
        <strain evidence="2">MM-2020</strain>
        <tissue evidence="2">Muscle</tissue>
    </source>
</reference>
<evidence type="ECO:0000256" key="1">
    <source>
        <dbReference type="SAM" id="MobiDB-lite"/>
    </source>
</evidence>
<proteinExistence type="predicted"/>
<feature type="region of interest" description="Disordered" evidence="1">
    <location>
        <begin position="35"/>
        <end position="68"/>
    </location>
</feature>